<dbReference type="EMBL" id="LPZR01000156">
    <property type="protein sequence ID" value="KYO52418.1"/>
    <property type="molecule type" value="Genomic_DNA"/>
</dbReference>
<evidence type="ECO:0000259" key="2">
    <source>
        <dbReference type="Pfam" id="PF03787"/>
    </source>
</evidence>
<comment type="caution">
    <text evidence="3">The sequence shown here is derived from an EMBL/GenBank/DDBJ whole genome shotgun (WGS) entry which is preliminary data.</text>
</comment>
<name>A0A162KXZ1_9PROT</name>
<keyword evidence="1" id="KW-0051">Antiviral defense</keyword>
<accession>A0A162KXZ1</accession>
<dbReference type="InterPro" id="IPR005537">
    <property type="entry name" value="RAMP_III_fam"/>
</dbReference>
<dbReference type="Proteomes" id="UP000075787">
    <property type="component" value="Unassembled WGS sequence"/>
</dbReference>
<evidence type="ECO:0000256" key="1">
    <source>
        <dbReference type="ARBA" id="ARBA00023118"/>
    </source>
</evidence>
<dbReference type="PANTHER" id="PTHR36700:SF1">
    <property type="entry name" value="CRISPR SYSTEM CMR SUBUNIT CMR4"/>
    <property type="match status" value="1"/>
</dbReference>
<feature type="domain" description="CRISPR type III-associated protein" evidence="2">
    <location>
        <begin position="10"/>
        <end position="266"/>
    </location>
</feature>
<proteinExistence type="predicted"/>
<reference evidence="3 4" key="1">
    <citation type="submission" date="2015-12" db="EMBL/GenBank/DDBJ databases">
        <title>Genome sequence of Tistrella mobilis MCCC 1A02139.</title>
        <authorList>
            <person name="Lu L."/>
            <person name="Lai Q."/>
            <person name="Shao Z."/>
            <person name="Qian P."/>
        </authorList>
    </citation>
    <scope>NUCLEOTIDE SEQUENCE [LARGE SCALE GENOMIC DNA]</scope>
    <source>
        <strain evidence="3 4">MCCC 1A02139</strain>
    </source>
</reference>
<dbReference type="RefSeq" id="WP_062764225.1">
    <property type="nucleotide sequence ID" value="NZ_CP121043.1"/>
</dbReference>
<sequence>MSDVMFGLLAETFLHPGSGQSDGAIDLKVAREAVTGYPYIPGSAVKGALRAAMCDGGEHKARVDAAFGQVEGAGSVLVSDARLLLLPVRSLTRAYLWLTCPLILERLRRDLERAGLKGSDVPTLTVDRGKALTGITGRIFLEDRLFDADISRLPPAIPEVIGRLIADDGARGRLSDQLCIIADDDFRWFAENALPVQARNVLDPDTKASNNLWYEESLPPDTLLYMTLTARGSADEMGRTVVAGFVEGQKFLQFGGNETVGQGWVRAGRYPQPAPEGGR</sequence>
<dbReference type="GO" id="GO:0051607">
    <property type="term" value="P:defense response to virus"/>
    <property type="evidence" value="ECO:0007669"/>
    <property type="project" value="UniProtKB-KW"/>
</dbReference>
<dbReference type="InterPro" id="IPR013410">
    <property type="entry name" value="CRISPR-assoc_RAMP_Cmr4"/>
</dbReference>
<dbReference type="AlphaFoldDB" id="A0A162KXZ1"/>
<gene>
    <name evidence="3" type="ORF">AUP44_05395</name>
</gene>
<organism evidence="3 4">
    <name type="scientific">Tistrella mobilis</name>
    <dbReference type="NCBI Taxonomy" id="171437"/>
    <lineage>
        <taxon>Bacteria</taxon>
        <taxon>Pseudomonadati</taxon>
        <taxon>Pseudomonadota</taxon>
        <taxon>Alphaproteobacteria</taxon>
        <taxon>Geminicoccales</taxon>
        <taxon>Geminicoccaceae</taxon>
        <taxon>Tistrella</taxon>
    </lineage>
</organism>
<dbReference type="NCBIfam" id="TIGR02580">
    <property type="entry name" value="cas_RAMP_Cmr4"/>
    <property type="match status" value="1"/>
</dbReference>
<protein>
    <recommendedName>
        <fullName evidence="2">CRISPR type III-associated protein domain-containing protein</fullName>
    </recommendedName>
</protein>
<evidence type="ECO:0000313" key="4">
    <source>
        <dbReference type="Proteomes" id="UP000075787"/>
    </source>
</evidence>
<dbReference type="OrthoDB" id="9789361at2"/>
<dbReference type="PANTHER" id="PTHR36700">
    <property type="entry name" value="CRISPR SYSTEM CMR SUBUNIT CMR4"/>
    <property type="match status" value="1"/>
</dbReference>
<evidence type="ECO:0000313" key="3">
    <source>
        <dbReference type="EMBL" id="KYO52418.1"/>
    </source>
</evidence>
<dbReference type="Pfam" id="PF03787">
    <property type="entry name" value="RAMPs"/>
    <property type="match status" value="1"/>
</dbReference>
<dbReference type="GeneID" id="97239318"/>